<accession>A0AAV4JPG9</accession>
<dbReference type="EMBL" id="BMAT01010216">
    <property type="protein sequence ID" value="GFS22491.1"/>
    <property type="molecule type" value="Genomic_DNA"/>
</dbReference>
<keyword evidence="2" id="KW-1185">Reference proteome</keyword>
<name>A0AAV4JPG9_9GAST</name>
<sequence>MASGVSAFIISTRYSVGVICSHGNSSHCGSGAGAVGGGGAPAGGIVGGGGGGGGVFWRWQTSSLGYYVVCCNSPPSWDCMDQLENGGFGKLFGLLPSCNHRERHNHELRSRVKL</sequence>
<comment type="caution">
    <text evidence="1">The sequence shown here is derived from an EMBL/GenBank/DDBJ whole genome shotgun (WGS) entry which is preliminary data.</text>
</comment>
<dbReference type="Proteomes" id="UP000762676">
    <property type="component" value="Unassembled WGS sequence"/>
</dbReference>
<protein>
    <submittedName>
        <fullName evidence="1">Uncharacterized protein</fullName>
    </submittedName>
</protein>
<proteinExistence type="predicted"/>
<gene>
    <name evidence="1" type="ORF">ElyMa_005109800</name>
</gene>
<evidence type="ECO:0000313" key="2">
    <source>
        <dbReference type="Proteomes" id="UP000762676"/>
    </source>
</evidence>
<reference evidence="1 2" key="1">
    <citation type="journal article" date="2021" name="Elife">
        <title>Chloroplast acquisition without the gene transfer in kleptoplastic sea slugs, Plakobranchus ocellatus.</title>
        <authorList>
            <person name="Maeda T."/>
            <person name="Takahashi S."/>
            <person name="Yoshida T."/>
            <person name="Shimamura S."/>
            <person name="Takaki Y."/>
            <person name="Nagai Y."/>
            <person name="Toyoda A."/>
            <person name="Suzuki Y."/>
            <person name="Arimoto A."/>
            <person name="Ishii H."/>
            <person name="Satoh N."/>
            <person name="Nishiyama T."/>
            <person name="Hasebe M."/>
            <person name="Maruyama T."/>
            <person name="Minagawa J."/>
            <person name="Obokata J."/>
            <person name="Shigenobu S."/>
        </authorList>
    </citation>
    <scope>NUCLEOTIDE SEQUENCE [LARGE SCALE GENOMIC DNA]</scope>
</reference>
<organism evidence="1 2">
    <name type="scientific">Elysia marginata</name>
    <dbReference type="NCBI Taxonomy" id="1093978"/>
    <lineage>
        <taxon>Eukaryota</taxon>
        <taxon>Metazoa</taxon>
        <taxon>Spiralia</taxon>
        <taxon>Lophotrochozoa</taxon>
        <taxon>Mollusca</taxon>
        <taxon>Gastropoda</taxon>
        <taxon>Heterobranchia</taxon>
        <taxon>Euthyneura</taxon>
        <taxon>Panpulmonata</taxon>
        <taxon>Sacoglossa</taxon>
        <taxon>Placobranchoidea</taxon>
        <taxon>Plakobranchidae</taxon>
        <taxon>Elysia</taxon>
    </lineage>
</organism>
<dbReference type="AlphaFoldDB" id="A0AAV4JPG9"/>
<evidence type="ECO:0000313" key="1">
    <source>
        <dbReference type="EMBL" id="GFS22491.1"/>
    </source>
</evidence>